<evidence type="ECO:0000256" key="2">
    <source>
        <dbReference type="ARBA" id="ARBA00022499"/>
    </source>
</evidence>
<evidence type="ECO:0000313" key="19">
    <source>
        <dbReference type="EMBL" id="KAB0407050.1"/>
    </source>
</evidence>
<dbReference type="PROSITE" id="PS00028">
    <property type="entry name" value="ZINC_FINGER_C2H2_1"/>
    <property type="match status" value="17"/>
</dbReference>
<keyword evidence="3" id="KW-0597">Phosphoprotein</keyword>
<dbReference type="PROSITE" id="PS50157">
    <property type="entry name" value="ZINC_FINGER_C2H2_2"/>
    <property type="match status" value="15"/>
</dbReference>
<feature type="domain" description="C2H2-type" evidence="18">
    <location>
        <begin position="364"/>
        <end position="386"/>
    </location>
</feature>
<evidence type="ECO:0000256" key="8">
    <source>
        <dbReference type="ARBA" id="ARBA00022843"/>
    </source>
</evidence>
<keyword evidence="7" id="KW-0862">Zinc</keyword>
<feature type="domain" description="C2H2-type" evidence="18">
    <location>
        <begin position="615"/>
        <end position="642"/>
    </location>
</feature>
<dbReference type="FunFam" id="3.30.160.60:FF:002441">
    <property type="entry name" value="Zinc finger protein 521"/>
    <property type="match status" value="1"/>
</dbReference>
<feature type="region of interest" description="Disordered" evidence="17">
    <location>
        <begin position="852"/>
        <end position="873"/>
    </location>
</feature>
<evidence type="ECO:0000256" key="4">
    <source>
        <dbReference type="ARBA" id="ARBA00022723"/>
    </source>
</evidence>
<keyword evidence="2" id="KW-1017">Isopeptide bond</keyword>
<feature type="domain" description="C2H2-type" evidence="18">
    <location>
        <begin position="10"/>
        <end position="38"/>
    </location>
</feature>
<dbReference type="InterPro" id="IPR036236">
    <property type="entry name" value="Znf_C2H2_sf"/>
</dbReference>
<feature type="domain" description="C2H2-type" evidence="18">
    <location>
        <begin position="243"/>
        <end position="266"/>
    </location>
</feature>
<feature type="region of interest" description="Disordered" evidence="17">
    <location>
        <begin position="103"/>
        <end position="125"/>
    </location>
</feature>
<keyword evidence="20" id="KW-1185">Reference proteome</keyword>
<evidence type="ECO:0000256" key="17">
    <source>
        <dbReference type="SAM" id="MobiDB-lite"/>
    </source>
</evidence>
<dbReference type="InterPro" id="IPR050752">
    <property type="entry name" value="C2H2-ZF_domain"/>
</dbReference>
<evidence type="ECO:0000256" key="14">
    <source>
        <dbReference type="ARBA" id="ARBA00063450"/>
    </source>
</evidence>
<dbReference type="AlphaFoldDB" id="A0A6A1QGP2"/>
<feature type="domain" description="C2H2-type" evidence="18">
    <location>
        <begin position="823"/>
        <end position="851"/>
    </location>
</feature>
<dbReference type="SUPFAM" id="SSF57667">
    <property type="entry name" value="beta-beta-alpha zinc fingers"/>
    <property type="match status" value="6"/>
</dbReference>
<dbReference type="Pfam" id="PF00096">
    <property type="entry name" value="zf-C2H2"/>
    <property type="match status" value="2"/>
</dbReference>
<evidence type="ECO:0000256" key="7">
    <source>
        <dbReference type="ARBA" id="ARBA00022833"/>
    </source>
</evidence>
<keyword evidence="9" id="KW-0805">Transcription regulation</keyword>
<evidence type="ECO:0000313" key="20">
    <source>
        <dbReference type="Proteomes" id="UP000437017"/>
    </source>
</evidence>
<dbReference type="FunFam" id="3.30.160.60:FF:000143">
    <property type="entry name" value="Zinc finger protein 521"/>
    <property type="match status" value="1"/>
</dbReference>
<dbReference type="FunFam" id="3.30.160.60:FF:000167">
    <property type="entry name" value="Zinc finger protein 521"/>
    <property type="match status" value="1"/>
</dbReference>
<dbReference type="FunFam" id="3.30.160.60:FF:002477">
    <property type="entry name" value="Zinc finger protein 521"/>
    <property type="match status" value="1"/>
</dbReference>
<dbReference type="SMART" id="SM00355">
    <property type="entry name" value="ZnF_C2H2"/>
    <property type="match status" value="21"/>
</dbReference>
<proteinExistence type="predicted"/>
<dbReference type="EMBL" id="SGJD01000091">
    <property type="protein sequence ID" value="KAB0407050.1"/>
    <property type="molecule type" value="Genomic_DNA"/>
</dbReference>
<dbReference type="Gene3D" id="3.30.160.60">
    <property type="entry name" value="Classic Zinc Finger"/>
    <property type="match status" value="9"/>
</dbReference>
<feature type="domain" description="C2H2-type" evidence="18">
    <location>
        <begin position="207"/>
        <end position="235"/>
    </location>
</feature>
<evidence type="ECO:0000256" key="6">
    <source>
        <dbReference type="ARBA" id="ARBA00022771"/>
    </source>
</evidence>
<evidence type="ECO:0000259" key="18">
    <source>
        <dbReference type="PROSITE" id="PS50157"/>
    </source>
</evidence>
<evidence type="ECO:0000256" key="11">
    <source>
        <dbReference type="ARBA" id="ARBA00023163"/>
    </source>
</evidence>
<dbReference type="FunFam" id="3.30.160.60:FF:000107">
    <property type="entry name" value="Zinc finger protein 521"/>
    <property type="match status" value="1"/>
</dbReference>
<comment type="function">
    <text evidence="13">Transcription factor that can both act as an activator or a repressor depending on the context. Involved in BMP signaling and in the regulation of the immature compartment of the hematopoietic system. Associates with SMADs in response to BMP2 leading to activate transcription of BMP target genes. Acts as a transcriptional repressor via its interaction with EBF1, a transcription factor involved specification of B-cell lineage; this interaction preventing EBF1 to bind DNA and activate target genes.</text>
</comment>
<keyword evidence="11" id="KW-0804">Transcription</keyword>
<dbReference type="Pfam" id="PF13912">
    <property type="entry name" value="zf-C2H2_6"/>
    <property type="match status" value="4"/>
</dbReference>
<evidence type="ECO:0000256" key="5">
    <source>
        <dbReference type="ARBA" id="ARBA00022737"/>
    </source>
</evidence>
<dbReference type="InterPro" id="IPR013087">
    <property type="entry name" value="Znf_C2H2_type"/>
</dbReference>
<feature type="domain" description="C2H2-type" evidence="18">
    <location>
        <begin position="394"/>
        <end position="416"/>
    </location>
</feature>
<feature type="compositionally biased region" description="Polar residues" evidence="17">
    <location>
        <begin position="853"/>
        <end position="863"/>
    </location>
</feature>
<dbReference type="OrthoDB" id="10014897at2759"/>
<reference evidence="19 20" key="1">
    <citation type="journal article" date="2019" name="PLoS ONE">
        <title>Genomic analyses reveal an absence of contemporary introgressive admixture between fin whales and blue whales, despite known hybrids.</title>
        <authorList>
            <person name="Westbury M.V."/>
            <person name="Petersen B."/>
            <person name="Lorenzen E.D."/>
        </authorList>
    </citation>
    <scope>NUCLEOTIDE SEQUENCE [LARGE SCALE GENOMIC DNA]</scope>
    <source>
        <strain evidence="19">FinWhale-01</strain>
    </source>
</reference>
<evidence type="ECO:0000256" key="13">
    <source>
        <dbReference type="ARBA" id="ARBA00053645"/>
    </source>
</evidence>
<keyword evidence="6 16" id="KW-0863">Zinc-finger</keyword>
<protein>
    <recommendedName>
        <fullName evidence="15">Zinc finger protein 521</fullName>
    </recommendedName>
</protein>
<organism evidence="19 20">
    <name type="scientific">Balaenoptera physalus</name>
    <name type="common">Fin whale</name>
    <name type="synonym">Balaena physalus</name>
    <dbReference type="NCBI Taxonomy" id="9770"/>
    <lineage>
        <taxon>Eukaryota</taxon>
        <taxon>Metazoa</taxon>
        <taxon>Chordata</taxon>
        <taxon>Craniata</taxon>
        <taxon>Vertebrata</taxon>
        <taxon>Euteleostomi</taxon>
        <taxon>Mammalia</taxon>
        <taxon>Eutheria</taxon>
        <taxon>Laurasiatheria</taxon>
        <taxon>Artiodactyla</taxon>
        <taxon>Whippomorpha</taxon>
        <taxon>Cetacea</taxon>
        <taxon>Mysticeti</taxon>
        <taxon>Balaenopteridae</taxon>
        <taxon>Balaenoptera</taxon>
    </lineage>
</organism>
<keyword evidence="4" id="KW-0479">Metal-binding</keyword>
<dbReference type="GO" id="GO:0000978">
    <property type="term" value="F:RNA polymerase II cis-regulatory region sequence-specific DNA binding"/>
    <property type="evidence" value="ECO:0007669"/>
    <property type="project" value="TreeGrafter"/>
</dbReference>
<dbReference type="GO" id="GO:0008270">
    <property type="term" value="F:zinc ion binding"/>
    <property type="evidence" value="ECO:0007669"/>
    <property type="project" value="UniProtKB-KW"/>
</dbReference>
<feature type="domain" description="C2H2-type" evidence="18">
    <location>
        <begin position="910"/>
        <end position="937"/>
    </location>
</feature>
<gene>
    <name evidence="19" type="ORF">E2I00_006145</name>
</gene>
<accession>A0A6A1QGP2</accession>
<keyword evidence="8" id="KW-0832">Ubl conjugation</keyword>
<evidence type="ECO:0000256" key="3">
    <source>
        <dbReference type="ARBA" id="ARBA00022553"/>
    </source>
</evidence>
<evidence type="ECO:0000256" key="10">
    <source>
        <dbReference type="ARBA" id="ARBA00023125"/>
    </source>
</evidence>
<dbReference type="Proteomes" id="UP000437017">
    <property type="component" value="Unassembled WGS sequence"/>
</dbReference>
<comment type="caution">
    <text evidence="19">The sequence shown here is derived from an EMBL/GenBank/DDBJ whole genome shotgun (WGS) entry which is preliminary data.</text>
</comment>
<comment type="subunit">
    <text evidence="14">Interacts with EBF1. Interacts with SMAD1 and SMAD4.</text>
</comment>
<comment type="subcellular location">
    <subcellularLocation>
        <location evidence="1">Nucleus</location>
    </subcellularLocation>
</comment>
<feature type="domain" description="C2H2-type" evidence="18">
    <location>
        <begin position="167"/>
        <end position="195"/>
    </location>
</feature>
<dbReference type="Pfam" id="PF12874">
    <property type="entry name" value="zf-met"/>
    <property type="match status" value="1"/>
</dbReference>
<dbReference type="PANTHER" id="PTHR24384:SF189">
    <property type="entry name" value="C2H2-TYPE DOMAIN-CONTAINING PROTEIN-RELATED"/>
    <property type="match status" value="1"/>
</dbReference>
<keyword evidence="5" id="KW-0677">Repeat</keyword>
<dbReference type="GO" id="GO:0005654">
    <property type="term" value="C:nucleoplasm"/>
    <property type="evidence" value="ECO:0007669"/>
    <property type="project" value="UniProtKB-ARBA"/>
</dbReference>
<sequence length="1024" mass="114760">MEDWKMKDTQKCSQCEEGFDFPEDLQKHIAECHPECSPNEDRAALQCVYCHELFVEEASLMNHMEQMHGGEKKNSCSICSESFHTVEELYSHMDVDSSTMVEAAPPIPKSRGRKRASQQTPDMTVPSSKQAKVTYSCIYCNKQLFSSLAVLQIHLKTMHLDKPEQAHICQYCLEVLPSLYNLNEHLKQVHEAQDPGLIVSAMPAIVYQCNFCSEVVNDLNTLQEHIRCSHGFANPAAKDSNAFFCPHCYMGFLTDSSLEEHIRQVHCDLSGSRFGSPVLGTPKEPVVEVYSCSYCTNSPIFNSVLKLNKHIKENHKNIPLALNYIHNGKKSRALSPLSPVAIEQTSLKMMQAVGGAPTRPAGEYICNQCGAKYTSLDGFQTHLKTHLDTVLPKLTCPQCNKEFPNQESLLKHVTIHFMITSTYYICESCDKQFTSVDDLQKHLLDMHTFVFFRCTLCQEVFDSKVSIQLHLAVKHSNEKKVYRCTSCNWDFRNETDLQLHVKHNHLENQGKHLREKHCVFDAKTPNCGANGASEQVQKEEVELQTLLTNSQESHNSHDGSEEDVDTSEPMYGCDICGAAYTMETLLQNHQLRDHNIRPGESAIVKKKAELIKGNYKCNVCSRTFFSENGLREHMQTHLGPVKHYMCPICGERFPSLLTLTEHKVTHSKSLDTGNCRICKMPLQSEEEFLEHCQMHPDLRNSLTGFRCVVCMQTVTSTLELKIHGTFHMQKTGNGSAVQTTGRGQHVPKLYKCASCLKEFRSKQDLVKLDINGLPYGLCAGCVNLSKSGSPGISNPPGTSRPGLGQNENLSAMEGKGKAGALKTRCSSCNVKFESENELQNHIQTVHRELVPDGNSTQLKTPQVSPMPRISPSQSDEKKTYQCIKCQMVFYNEWDIQVHVANHMIDEGLNHECKLCSQTFDSPAKLQCHLIEHSFEGMGGTFKCPVCFTGAMGDTSIAELSKAIVQPMSPLKAQEAKTPHTVTIHVRKCSSGVSKRCCESPGGEASICTHEFHDGFSGEMQWENQ</sequence>
<feature type="domain" description="C2H2-type" evidence="18">
    <location>
        <begin position="644"/>
        <end position="671"/>
    </location>
</feature>
<evidence type="ECO:0000256" key="9">
    <source>
        <dbReference type="ARBA" id="ARBA00023015"/>
    </source>
</evidence>
<feature type="domain" description="C2H2-type" evidence="18">
    <location>
        <begin position="482"/>
        <end position="510"/>
    </location>
</feature>
<feature type="domain" description="C2H2-type" evidence="18">
    <location>
        <begin position="424"/>
        <end position="448"/>
    </location>
</feature>
<dbReference type="GO" id="GO:0000981">
    <property type="term" value="F:DNA-binding transcription factor activity, RNA polymerase II-specific"/>
    <property type="evidence" value="ECO:0007669"/>
    <property type="project" value="TreeGrafter"/>
</dbReference>
<name>A0A6A1QGP2_BALPH</name>
<evidence type="ECO:0000256" key="15">
    <source>
        <dbReference type="ARBA" id="ARBA00068672"/>
    </source>
</evidence>
<evidence type="ECO:0000256" key="1">
    <source>
        <dbReference type="ARBA" id="ARBA00004123"/>
    </source>
</evidence>
<evidence type="ECO:0000256" key="12">
    <source>
        <dbReference type="ARBA" id="ARBA00023242"/>
    </source>
</evidence>
<feature type="region of interest" description="Disordered" evidence="17">
    <location>
        <begin position="548"/>
        <end position="567"/>
    </location>
</feature>
<feature type="domain" description="C2H2-type" evidence="18">
    <location>
        <begin position="571"/>
        <end position="598"/>
    </location>
</feature>
<feature type="region of interest" description="Disordered" evidence="17">
    <location>
        <begin position="790"/>
        <end position="810"/>
    </location>
</feature>
<keyword evidence="12" id="KW-0539">Nucleus</keyword>
<feature type="domain" description="C2H2-type" evidence="18">
    <location>
        <begin position="452"/>
        <end position="480"/>
    </location>
</feature>
<feature type="domain" description="C2H2-type" evidence="18">
    <location>
        <begin position="45"/>
        <end position="73"/>
    </location>
</feature>
<dbReference type="PANTHER" id="PTHR24384">
    <property type="entry name" value="FINGER PUTATIVE TRANSCRIPTION FACTOR FAMILY-RELATED"/>
    <property type="match status" value="1"/>
</dbReference>
<evidence type="ECO:0000256" key="16">
    <source>
        <dbReference type="PROSITE-ProRule" id="PRU00042"/>
    </source>
</evidence>
<dbReference type="FunFam" id="3.30.160.60:FF:000998">
    <property type="entry name" value="Zinc finger protein 521"/>
    <property type="match status" value="1"/>
</dbReference>
<keyword evidence="10" id="KW-0238">DNA-binding</keyword>